<comment type="caution">
    <text evidence="2">The sequence shown here is derived from an EMBL/GenBank/DDBJ whole genome shotgun (WGS) entry which is preliminary data.</text>
</comment>
<evidence type="ECO:0008006" key="4">
    <source>
        <dbReference type="Google" id="ProtNLM"/>
    </source>
</evidence>
<gene>
    <name evidence="2" type="ORF">B1207_14515</name>
</gene>
<dbReference type="RefSeq" id="WP_112220614.1">
    <property type="nucleotide sequence ID" value="NZ_MVJN01000013.1"/>
</dbReference>
<dbReference type="EMBL" id="MVJN01000013">
    <property type="protein sequence ID" value="RAP34903.1"/>
    <property type="molecule type" value="Genomic_DNA"/>
</dbReference>
<feature type="transmembrane region" description="Helical" evidence="1">
    <location>
        <begin position="78"/>
        <end position="102"/>
    </location>
</feature>
<organism evidence="2 3">
    <name type="scientific">Legionella quinlivanii</name>
    <dbReference type="NCBI Taxonomy" id="45073"/>
    <lineage>
        <taxon>Bacteria</taxon>
        <taxon>Pseudomonadati</taxon>
        <taxon>Pseudomonadota</taxon>
        <taxon>Gammaproteobacteria</taxon>
        <taxon>Legionellales</taxon>
        <taxon>Legionellaceae</taxon>
        <taxon>Legionella</taxon>
    </lineage>
</organism>
<feature type="transmembrane region" description="Helical" evidence="1">
    <location>
        <begin position="148"/>
        <end position="167"/>
    </location>
</feature>
<reference evidence="2 3" key="1">
    <citation type="submission" date="2017-02" db="EMBL/GenBank/DDBJ databases">
        <title>Legionella quilivanii strain from human: case report and whole genome sequencing analysis.</title>
        <authorList>
            <person name="Lalancette C."/>
            <person name="Leduc J.-M."/>
            <person name="Levesque S."/>
            <person name="Fournier E."/>
            <person name="Saoud J."/>
            <person name="Faucher S.P."/>
            <person name="Bernard K."/>
            <person name="Martineau C."/>
            <person name="Longtin J."/>
        </authorList>
    </citation>
    <scope>NUCLEOTIDE SEQUENCE [LARGE SCALE GENOMIC DNA]</scope>
    <source>
        <strain evidence="2 3">ID143958</strain>
    </source>
</reference>
<feature type="transmembrane region" description="Helical" evidence="1">
    <location>
        <begin position="123"/>
        <end position="142"/>
    </location>
</feature>
<sequence length="195" mass="22437">MKHNELQQAIAEDIKRLKQLELDIIPARIYYTGLLKLSWRAFWKIGTVFFFAILYVSLTELHSNALAPGLYWEQTRDALLASLMMTIAALIVLIPSLIHYFLIQYHLQNQLKTGVLLVKKLQCCAWLFWGVFIFYASVFASYAELAALYFMLGIAFFGSAMVTYMMMSLEFNRVGLSILLTSIQWWLGKDNPSSL</sequence>
<name>A0A364LFR0_9GAMM</name>
<evidence type="ECO:0000313" key="3">
    <source>
        <dbReference type="Proteomes" id="UP000249458"/>
    </source>
</evidence>
<evidence type="ECO:0000313" key="2">
    <source>
        <dbReference type="EMBL" id="RAP34903.1"/>
    </source>
</evidence>
<keyword evidence="1" id="KW-1133">Transmembrane helix</keyword>
<evidence type="ECO:0000256" key="1">
    <source>
        <dbReference type="SAM" id="Phobius"/>
    </source>
</evidence>
<feature type="transmembrane region" description="Helical" evidence="1">
    <location>
        <begin position="41"/>
        <end position="58"/>
    </location>
</feature>
<accession>A0A364LFR0</accession>
<keyword evidence="1" id="KW-0472">Membrane</keyword>
<proteinExistence type="predicted"/>
<protein>
    <recommendedName>
        <fullName evidence="4">Transmembrane protein</fullName>
    </recommendedName>
</protein>
<dbReference type="AlphaFoldDB" id="A0A364LFR0"/>
<dbReference type="Proteomes" id="UP000249458">
    <property type="component" value="Unassembled WGS sequence"/>
</dbReference>
<keyword evidence="1" id="KW-0812">Transmembrane</keyword>